<evidence type="ECO:0000256" key="7">
    <source>
        <dbReference type="SAM" id="MobiDB-lite"/>
    </source>
</evidence>
<evidence type="ECO:0000259" key="8">
    <source>
        <dbReference type="Pfam" id="PF01602"/>
    </source>
</evidence>
<comment type="similarity">
    <text evidence="2">Belongs to the adaptor complexes large subunit family.</text>
</comment>
<feature type="compositionally biased region" description="Basic residues" evidence="7">
    <location>
        <begin position="1038"/>
        <end position="1052"/>
    </location>
</feature>
<accession>A0A1X6P6C3</accession>
<dbReference type="Pfam" id="PF01602">
    <property type="entry name" value="Adaptin_N"/>
    <property type="match status" value="1"/>
</dbReference>
<proteinExistence type="inferred from homology"/>
<keyword evidence="5" id="KW-0653">Protein transport</keyword>
<organism evidence="9 10">
    <name type="scientific">Porphyra umbilicalis</name>
    <name type="common">Purple laver</name>
    <name type="synonym">Red alga</name>
    <dbReference type="NCBI Taxonomy" id="2786"/>
    <lineage>
        <taxon>Eukaryota</taxon>
        <taxon>Rhodophyta</taxon>
        <taxon>Bangiophyceae</taxon>
        <taxon>Bangiales</taxon>
        <taxon>Bangiaceae</taxon>
        <taxon>Porphyra</taxon>
    </lineage>
</organism>
<feature type="compositionally biased region" description="Low complexity" evidence="7">
    <location>
        <begin position="978"/>
        <end position="991"/>
    </location>
</feature>
<dbReference type="InterPro" id="IPR011989">
    <property type="entry name" value="ARM-like"/>
</dbReference>
<feature type="compositionally biased region" description="Pro residues" evidence="7">
    <location>
        <begin position="1053"/>
        <end position="1062"/>
    </location>
</feature>
<reference evidence="9 10" key="1">
    <citation type="submission" date="2017-03" db="EMBL/GenBank/DDBJ databases">
        <title>WGS assembly of Porphyra umbilicalis.</title>
        <authorList>
            <person name="Brawley S.H."/>
            <person name="Blouin N.A."/>
            <person name="Ficko-Blean E."/>
            <person name="Wheeler G.L."/>
            <person name="Lohr M."/>
            <person name="Goodson H.V."/>
            <person name="Jenkins J.W."/>
            <person name="Blaby-Haas C.E."/>
            <person name="Helliwell K.E."/>
            <person name="Chan C."/>
            <person name="Marriage T."/>
            <person name="Bhattacharya D."/>
            <person name="Klein A.S."/>
            <person name="Badis Y."/>
            <person name="Brodie J."/>
            <person name="Cao Y."/>
            <person name="Collen J."/>
            <person name="Dittami S.M."/>
            <person name="Gachon C.M."/>
            <person name="Green B.R."/>
            <person name="Karpowicz S."/>
            <person name="Kim J.W."/>
            <person name="Kudahl U."/>
            <person name="Lin S."/>
            <person name="Michel G."/>
            <person name="Mittag M."/>
            <person name="Olson B.J."/>
            <person name="Pangilinan J."/>
            <person name="Peng Y."/>
            <person name="Qiu H."/>
            <person name="Shu S."/>
            <person name="Singer J.T."/>
            <person name="Smith A.G."/>
            <person name="Sprecher B.N."/>
            <person name="Wagner V."/>
            <person name="Wang W."/>
            <person name="Wang Z.-Y."/>
            <person name="Yan J."/>
            <person name="Yarish C."/>
            <person name="Zoeuner-Riek S."/>
            <person name="Zhuang Y."/>
            <person name="Zou Y."/>
            <person name="Lindquist E.A."/>
            <person name="Grimwood J."/>
            <person name="Barry K."/>
            <person name="Rokhsar D.S."/>
            <person name="Schmutz J."/>
            <person name="Stiller J.W."/>
            <person name="Grossman A.R."/>
            <person name="Prochnik S.E."/>
        </authorList>
    </citation>
    <scope>NUCLEOTIDE SEQUENCE [LARGE SCALE GENOMIC DNA]</scope>
    <source>
        <strain evidence="9">4086291</strain>
    </source>
</reference>
<evidence type="ECO:0000256" key="5">
    <source>
        <dbReference type="ARBA" id="ARBA00022927"/>
    </source>
</evidence>
<dbReference type="PANTHER" id="PTHR22781">
    <property type="entry name" value="DELTA ADAPTIN-RELATED"/>
    <property type="match status" value="1"/>
</dbReference>
<evidence type="ECO:0000313" key="9">
    <source>
        <dbReference type="EMBL" id="OSX76442.1"/>
    </source>
</evidence>
<keyword evidence="10" id="KW-1185">Reference proteome</keyword>
<gene>
    <name evidence="9" type="ORF">BU14_0191s0022</name>
</gene>
<feature type="domain" description="Clathrin/coatomer adaptor adaptin-like N-terminal" evidence="8">
    <location>
        <begin position="42"/>
        <end position="376"/>
    </location>
</feature>
<evidence type="ECO:0000313" key="10">
    <source>
        <dbReference type="Proteomes" id="UP000218209"/>
    </source>
</evidence>
<feature type="region of interest" description="Disordered" evidence="7">
    <location>
        <begin position="842"/>
        <end position="904"/>
    </location>
</feature>
<dbReference type="SUPFAM" id="SSF48371">
    <property type="entry name" value="ARM repeat"/>
    <property type="match status" value="1"/>
</dbReference>
<feature type="compositionally biased region" description="Basic residues" evidence="7">
    <location>
        <begin position="999"/>
        <end position="1008"/>
    </location>
</feature>
<evidence type="ECO:0000256" key="6">
    <source>
        <dbReference type="ARBA" id="ARBA00023136"/>
    </source>
</evidence>
<feature type="region of interest" description="Disordered" evidence="7">
    <location>
        <begin position="612"/>
        <end position="640"/>
    </location>
</feature>
<dbReference type="InterPro" id="IPR002553">
    <property type="entry name" value="Clathrin/coatomer_adapt-like_N"/>
</dbReference>
<protein>
    <recommendedName>
        <fullName evidence="8">Clathrin/coatomer adaptor adaptin-like N-terminal domain-containing protein</fullName>
    </recommendedName>
</protein>
<feature type="region of interest" description="Disordered" evidence="7">
    <location>
        <begin position="978"/>
        <end position="1062"/>
    </location>
</feature>
<sequence>MATIFDGVLFTQSLQDLVKGIRAHRRDEADYIRGRISDITVECRSSEPHKKANGVLKLTYLHMLGYPVDFASFYILEVMSRTEFAHKRVGYLAAAQVFSPTTDVLLLTTNLFKKDITAGRLSDCSHALTCVAKVATAELATELAPDVVTLLASPRPYVRKKATLTLYSLVAASPDTLPAATVRLKDRLVDSDSAVVCAAVTVVAQLAARSPRPFLVLAPLLYRILTESHNNWLLIKVVKLFGVLAPLEPRLARKLAPPLTALMKSTKAKSLLYECCSTVTLALLGEASLVALAADNLGQFIMDPDQNLKYLGLASMRRLAARFPSAVMPHRGLVLDCLDDADVGIRLRALDLVGALVNRGTFREVSDVLLDHLEAVAAVAGRAAVSGLAGSGGGTEEDGVMGGGAGRHALTAIDTDAPFREALATRLLDAGVFIRPTAPPAPAGRPRTAPRPSDALPKAPTEGAVGQSPVTGAAVPPSQLPVVEPASSAGVESAMSSISLADPVEDDAARNSTGGYLQLLTEDDFKWYVSEVLGGVARCSQCLSASVTRRAAAQLVELPARVPAARQSCVELALQLLCADRRGDRGGENDGAPVTVPASRFAAAGGKAGDIGASGESASADGGDADRAGVGGSAGSSAAAADDSPVATAASVAKATGSSATRASDASQASPALLAAAAWLIGEYASLVPRPAAAVVDALLGAVPTGGGARCVSAALKLYASVATSGAEGGEGTAGDAAALHQLLLAALPQLAASAVAEVQERSAVALALITAVPPGSANAGLLASLFGIPLLPVDSGAQARAAPAAAATAGVDLATPLLGCAERGRLIADADAAATVDGADRGLDGGRLAGGRRGVGEEQSTRGAETASLLSVGLSSGSLGGTTSRTSGAKPRRPRGERHRGADEAATLIDVHGDGGDGSGRRRAAAAAAILGDVGYDPAGDGAAASASGAAAAPGVTDDLYGELDFGIGGAVARGAAPSASASSTRPPGRTVGGKAAKAPRRTKIKSRAAAAAPADGDGVGQLVDFDDAASAPTKKPVQKKKVAKGTRAAKKPPPAAESLI</sequence>
<dbReference type="InterPro" id="IPR017105">
    <property type="entry name" value="AP3_complex_dsu"/>
</dbReference>
<dbReference type="GO" id="GO:0006896">
    <property type="term" value="P:Golgi to vacuole transport"/>
    <property type="evidence" value="ECO:0007669"/>
    <property type="project" value="TreeGrafter"/>
</dbReference>
<keyword evidence="4" id="KW-0677">Repeat</keyword>
<dbReference type="Gene3D" id="1.25.10.10">
    <property type="entry name" value="Leucine-rich Repeat Variant"/>
    <property type="match status" value="1"/>
</dbReference>
<feature type="compositionally biased region" description="Low complexity" evidence="7">
    <location>
        <begin position="612"/>
        <end position="622"/>
    </location>
</feature>
<dbReference type="GO" id="GO:0010008">
    <property type="term" value="C:endosome membrane"/>
    <property type="evidence" value="ECO:0007669"/>
    <property type="project" value="TreeGrafter"/>
</dbReference>
<evidence type="ECO:0000256" key="1">
    <source>
        <dbReference type="ARBA" id="ARBA00004308"/>
    </source>
</evidence>
<comment type="subcellular location">
    <subcellularLocation>
        <location evidence="1">Endomembrane system</location>
    </subcellularLocation>
</comment>
<dbReference type="OrthoDB" id="10264595at2759"/>
<dbReference type="InterPro" id="IPR016024">
    <property type="entry name" value="ARM-type_fold"/>
</dbReference>
<dbReference type="AlphaFoldDB" id="A0A1X6P6C3"/>
<dbReference type="Proteomes" id="UP000218209">
    <property type="component" value="Unassembled WGS sequence"/>
</dbReference>
<dbReference type="GO" id="GO:0030123">
    <property type="term" value="C:AP-3 adaptor complex"/>
    <property type="evidence" value="ECO:0007669"/>
    <property type="project" value="InterPro"/>
</dbReference>
<dbReference type="EMBL" id="KV918867">
    <property type="protein sequence ID" value="OSX76442.1"/>
    <property type="molecule type" value="Genomic_DNA"/>
</dbReference>
<feature type="compositionally biased region" description="Low complexity" evidence="7">
    <location>
        <begin position="867"/>
        <end position="889"/>
    </location>
</feature>
<keyword evidence="3" id="KW-0813">Transport</keyword>
<dbReference type="GO" id="GO:0006623">
    <property type="term" value="P:protein targeting to vacuole"/>
    <property type="evidence" value="ECO:0007669"/>
    <property type="project" value="TreeGrafter"/>
</dbReference>
<evidence type="ECO:0000256" key="4">
    <source>
        <dbReference type="ARBA" id="ARBA00022737"/>
    </source>
</evidence>
<evidence type="ECO:0000256" key="2">
    <source>
        <dbReference type="ARBA" id="ARBA00006613"/>
    </source>
</evidence>
<feature type="region of interest" description="Disordered" evidence="7">
    <location>
        <begin position="435"/>
        <end position="478"/>
    </location>
</feature>
<evidence type="ECO:0000256" key="3">
    <source>
        <dbReference type="ARBA" id="ARBA00022448"/>
    </source>
</evidence>
<name>A0A1X6P6C3_PORUM</name>
<dbReference type="PANTHER" id="PTHR22781:SF12">
    <property type="entry name" value="AP-3 COMPLEX SUBUNIT DELTA-1"/>
    <property type="match status" value="1"/>
</dbReference>
<keyword evidence="6" id="KW-0472">Membrane</keyword>